<gene>
    <name evidence="1" type="ORF">LIER_29456</name>
</gene>
<protein>
    <submittedName>
        <fullName evidence="1">Uncharacterized protein</fullName>
    </submittedName>
</protein>
<organism evidence="1 2">
    <name type="scientific">Lithospermum erythrorhizon</name>
    <name type="common">Purple gromwell</name>
    <name type="synonym">Lithospermum officinale var. erythrorhizon</name>
    <dbReference type="NCBI Taxonomy" id="34254"/>
    <lineage>
        <taxon>Eukaryota</taxon>
        <taxon>Viridiplantae</taxon>
        <taxon>Streptophyta</taxon>
        <taxon>Embryophyta</taxon>
        <taxon>Tracheophyta</taxon>
        <taxon>Spermatophyta</taxon>
        <taxon>Magnoliopsida</taxon>
        <taxon>eudicotyledons</taxon>
        <taxon>Gunneridae</taxon>
        <taxon>Pentapetalae</taxon>
        <taxon>asterids</taxon>
        <taxon>lamiids</taxon>
        <taxon>Boraginales</taxon>
        <taxon>Boraginaceae</taxon>
        <taxon>Boraginoideae</taxon>
        <taxon>Lithospermeae</taxon>
        <taxon>Lithospermum</taxon>
    </lineage>
</organism>
<sequence length="97" mass="10967">MADEVLAHLADAQALNFSFLPALRHGMECYFEKAGSAFASAPAADIEVARRLIAWDRDMERRSHHRLHEEREEVSFVFRVVRHSEGEDIAADAFLVG</sequence>
<accession>A0AAV3RQ62</accession>
<keyword evidence="2" id="KW-1185">Reference proteome</keyword>
<comment type="caution">
    <text evidence="1">The sequence shown here is derived from an EMBL/GenBank/DDBJ whole genome shotgun (WGS) entry which is preliminary data.</text>
</comment>
<name>A0AAV3RQ62_LITER</name>
<dbReference type="EMBL" id="BAABME010010157">
    <property type="protein sequence ID" value="GAA0176472.1"/>
    <property type="molecule type" value="Genomic_DNA"/>
</dbReference>
<reference evidence="1 2" key="1">
    <citation type="submission" date="2024-01" db="EMBL/GenBank/DDBJ databases">
        <title>The complete chloroplast genome sequence of Lithospermum erythrorhizon: insights into the phylogenetic relationship among Boraginaceae species and the maternal lineages of purple gromwells.</title>
        <authorList>
            <person name="Okada T."/>
            <person name="Watanabe K."/>
        </authorList>
    </citation>
    <scope>NUCLEOTIDE SEQUENCE [LARGE SCALE GENOMIC DNA]</scope>
</reference>
<dbReference type="AlphaFoldDB" id="A0AAV3RQ62"/>
<dbReference type="Proteomes" id="UP001454036">
    <property type="component" value="Unassembled WGS sequence"/>
</dbReference>
<proteinExistence type="predicted"/>
<evidence type="ECO:0000313" key="2">
    <source>
        <dbReference type="Proteomes" id="UP001454036"/>
    </source>
</evidence>
<evidence type="ECO:0000313" key="1">
    <source>
        <dbReference type="EMBL" id="GAA0176472.1"/>
    </source>
</evidence>